<sequence length="1300" mass="146602">MVSIIKNQLLKHLSRFTKNLSADKINLSTFKGEGELSNLELNEIVLTDLLELPSWLRLTKAWCNKVSFRIPWTKLKSVPIILSLDEVNITVETCEELRSMSAQAGLSSYAAVPGKYSFIHKVIDGITVTVNTVNVLFNSPAFTASVQISRIVVESKSPKFAKSELRMTRLKNPDKGQILIFKEMEWQTVRIEAKSTKDKNLTPLRLLTNQARCRIVIKKETLRLVIILDDLLWVLTDSQLKAALHFLDSLTGLIQKATQITRKAKAARKLEELPEYQAQLAQEARQSESDKSSSRVFATYDVVETSYHFLSNQIVLHLCDDQGLGRSSHPNLKDGGALQISVKRFQVDYYPYHLAKGNRKHWPRYNASSVPHSMWQDQALNTFKTKFMDLIDKSKLQHIPLTRSPKQENSPTPELRKPLSPNQKEIKRRIENQFAKLMTTCVIMRIEDFTLFKVTTSGKKQHLKEFICGDRAHMMLPKDASIVHAEFIYYYYPNDFPFPLPPPKFYVQLNPVLVVFDVDSCLWMNSFGLNLYHSLLNSKNDVQASDYTYIDVKIEAILPRVNFESTVEHPTQRDRPKCLSFQVTRATITNVRSLEHSSRADLAKCVDSFHMGSLFFGSDFPSRPSDFYVVTQKFLDHISASDNIRNVPNELDISSLEALIEQFSREMLWTEAKDVWCVSLDPVWGDFQGVRAVGVNKPVPFLDAVPITIWLHTHMDPNSTLKPNEFGTPGTINADIHALAQISSLVSVQINHYQYLFLLRLAEDVSELVTFLSMDSDRVLQVESNSSLVIGALIPSLEVTFVMPSQCPGKESSGEDVESFVPDSSSIADEVGPIGSTATMWQNSVLTIPESEFAKMANGSSNPLEISSSCSMDFVPEQKELKSLTKTTLPPLQPQLGNINLQNNFNAGFSSMKKGFSTLMSSLDSALKPSPDDMSDTISIRSDASSDSEKYVLINYDADMPPGIDLMFVVNEFSYEQVRVEEASEVIEEESTMSTSEHSVASSCRRKDLVSVSTFKLNKVEFLQQSLGYSSSIKVQVGGVSNEDCSSIPWDEFQSKFTTRSRAWAENPTHVTATSKVKLRLDHTLTLPSTKSMLELDFTDRENLMKLFRDMLTVEVRDLALALNMSTVTGLADLVEDEIIPVPVPMEISVENVKIRLNEDRPPVNITSPGPVPIDLNVAQLYITRNDDGVFNIVPSKTTSSTSSLATAEEPDVGAKFNRQLSADNEELKRRLQAFERISEENRLLRKSKEEADILRSCLKTSQDEVVRLLEEKKKLLDEIKKLQNQTGVDRGWQWNSSKR</sequence>
<dbReference type="EMBL" id="JANEYG010000006">
    <property type="protein sequence ID" value="KAJ8922660.1"/>
    <property type="molecule type" value="Genomic_DNA"/>
</dbReference>
<gene>
    <name evidence="3" type="ORF">NQ315_007692</name>
</gene>
<reference evidence="3 4" key="1">
    <citation type="journal article" date="2023" name="Insect Mol. Biol.">
        <title>Genome sequencing provides insights into the evolution of gene families encoding plant cell wall-degrading enzymes in longhorned beetles.</title>
        <authorList>
            <person name="Shin N.R."/>
            <person name="Okamura Y."/>
            <person name="Kirsch R."/>
            <person name="Pauchet Y."/>
        </authorList>
    </citation>
    <scope>NUCLEOTIDE SEQUENCE [LARGE SCALE GENOMIC DNA]</scope>
    <source>
        <strain evidence="3">EAD_L_NR</strain>
    </source>
</reference>
<dbReference type="Proteomes" id="UP001159042">
    <property type="component" value="Unassembled WGS sequence"/>
</dbReference>
<keyword evidence="4" id="KW-1185">Reference proteome</keyword>
<comment type="caution">
    <text evidence="3">The sequence shown here is derived from an EMBL/GenBank/DDBJ whole genome shotgun (WGS) entry which is preliminary data.</text>
</comment>
<dbReference type="PANTHER" id="PTHR22774:SF11">
    <property type="entry name" value="CHOREIN N-TERMINAL DOMAIN-CONTAINING PROTEIN"/>
    <property type="match status" value="1"/>
</dbReference>
<evidence type="ECO:0000256" key="1">
    <source>
        <dbReference type="SAM" id="Coils"/>
    </source>
</evidence>
<evidence type="ECO:0000256" key="2">
    <source>
        <dbReference type="SAM" id="MobiDB-lite"/>
    </source>
</evidence>
<evidence type="ECO:0000313" key="3">
    <source>
        <dbReference type="EMBL" id="KAJ8922660.1"/>
    </source>
</evidence>
<dbReference type="Pfam" id="PF24917">
    <property type="entry name" value="BLTP3A_B"/>
    <property type="match status" value="2"/>
</dbReference>
<feature type="coiled-coil region" evidence="1">
    <location>
        <begin position="1218"/>
        <end position="1286"/>
    </location>
</feature>
<keyword evidence="1" id="KW-0175">Coiled coil</keyword>
<evidence type="ECO:0008006" key="5">
    <source>
        <dbReference type="Google" id="ProtNLM"/>
    </source>
</evidence>
<organism evidence="3 4">
    <name type="scientific">Exocentrus adspersus</name>
    <dbReference type="NCBI Taxonomy" id="1586481"/>
    <lineage>
        <taxon>Eukaryota</taxon>
        <taxon>Metazoa</taxon>
        <taxon>Ecdysozoa</taxon>
        <taxon>Arthropoda</taxon>
        <taxon>Hexapoda</taxon>
        <taxon>Insecta</taxon>
        <taxon>Pterygota</taxon>
        <taxon>Neoptera</taxon>
        <taxon>Endopterygota</taxon>
        <taxon>Coleoptera</taxon>
        <taxon>Polyphaga</taxon>
        <taxon>Cucujiformia</taxon>
        <taxon>Chrysomeloidea</taxon>
        <taxon>Cerambycidae</taxon>
        <taxon>Lamiinae</taxon>
        <taxon>Acanthocinini</taxon>
        <taxon>Exocentrus</taxon>
    </lineage>
</organism>
<dbReference type="PANTHER" id="PTHR22774">
    <property type="entry name" value="CHOREIN N-TERMINAL DOMAIN-CONTAINING PROTEIN"/>
    <property type="match status" value="1"/>
</dbReference>
<evidence type="ECO:0000313" key="4">
    <source>
        <dbReference type="Proteomes" id="UP001159042"/>
    </source>
</evidence>
<accession>A0AAV8W7M7</accession>
<name>A0AAV8W7M7_9CUCU</name>
<dbReference type="InterPro" id="IPR026728">
    <property type="entry name" value="BLTP3A/B"/>
</dbReference>
<proteinExistence type="predicted"/>
<protein>
    <recommendedName>
        <fullName evidence="5">UHRF1-binding protein 1-like</fullName>
    </recommendedName>
</protein>
<feature type="region of interest" description="Disordered" evidence="2">
    <location>
        <begin position="399"/>
        <end position="423"/>
    </location>
</feature>